<proteinExistence type="inferred from homology"/>
<keyword evidence="3" id="KW-0963">Cytoplasm</keyword>
<evidence type="ECO:0000256" key="5">
    <source>
        <dbReference type="ARBA" id="ARBA00023186"/>
    </source>
</evidence>
<comment type="similarity">
    <text evidence="2">Belongs to the synembryn family.</text>
</comment>
<dbReference type="PRINTS" id="PR01802">
    <property type="entry name" value="SYNEMBRYN"/>
</dbReference>
<evidence type="ECO:0000313" key="7">
    <source>
        <dbReference type="Proteomes" id="UP000230233"/>
    </source>
</evidence>
<evidence type="ECO:0000256" key="4">
    <source>
        <dbReference type="ARBA" id="ARBA00022658"/>
    </source>
</evidence>
<comment type="caution">
    <text evidence="6">The sequence shown here is derived from an EMBL/GenBank/DDBJ whole genome shotgun (WGS) entry which is preliminary data.</text>
</comment>
<dbReference type="GO" id="GO:0005938">
    <property type="term" value="C:cell cortex"/>
    <property type="evidence" value="ECO:0007669"/>
    <property type="project" value="UniProtKB-SubCell"/>
</dbReference>
<dbReference type="InterPro" id="IPR019318">
    <property type="entry name" value="Gua_nucleotide_exch_fac_Ric8"/>
</dbReference>
<dbReference type="InterPro" id="IPR008376">
    <property type="entry name" value="Chaperone_Ric-8_A/B"/>
</dbReference>
<evidence type="ECO:0000256" key="2">
    <source>
        <dbReference type="ARBA" id="ARBA00009049"/>
    </source>
</evidence>
<evidence type="ECO:0000313" key="6">
    <source>
        <dbReference type="EMBL" id="PIC37238.1"/>
    </source>
</evidence>
<reference evidence="7" key="1">
    <citation type="submission" date="2017-10" db="EMBL/GenBank/DDBJ databases">
        <title>Rapid genome shrinkage in a self-fertile nematode reveals novel sperm competition proteins.</title>
        <authorList>
            <person name="Yin D."/>
            <person name="Schwarz E.M."/>
            <person name="Thomas C.G."/>
            <person name="Felde R.L."/>
            <person name="Korf I.F."/>
            <person name="Cutter A.D."/>
            <person name="Schartner C.M."/>
            <person name="Ralston E.J."/>
            <person name="Meyer B.J."/>
            <person name="Haag E.S."/>
        </authorList>
    </citation>
    <scope>NUCLEOTIDE SEQUENCE [LARGE SCALE GENOMIC DNA]</scope>
    <source>
        <strain evidence="7">JU1422</strain>
    </source>
</reference>
<dbReference type="GO" id="GO:0001965">
    <property type="term" value="F:G-protein alpha-subunit binding"/>
    <property type="evidence" value="ECO:0007669"/>
    <property type="project" value="TreeGrafter"/>
</dbReference>
<dbReference type="STRING" id="1611254.A0A2G5UCF7"/>
<dbReference type="PANTHER" id="PTHR12425">
    <property type="entry name" value="SYNEMBRYN"/>
    <property type="match status" value="1"/>
</dbReference>
<dbReference type="AlphaFoldDB" id="A0A2G5UCF7"/>
<name>A0A2G5UCF7_9PELO</name>
<dbReference type="GO" id="GO:0007186">
    <property type="term" value="P:G protein-coupled receptor signaling pathway"/>
    <property type="evidence" value="ECO:0007669"/>
    <property type="project" value="TreeGrafter"/>
</dbReference>
<keyword evidence="4" id="KW-0344">Guanine-nucleotide releasing factor</keyword>
<gene>
    <name evidence="6" type="primary">Cni-ric-8</name>
    <name evidence="6" type="synonym">Cnig_chr_IV.g15929</name>
    <name evidence="6" type="ORF">B9Z55_015929</name>
</gene>
<evidence type="ECO:0000256" key="1">
    <source>
        <dbReference type="ARBA" id="ARBA00004544"/>
    </source>
</evidence>
<keyword evidence="5" id="KW-0143">Chaperone</keyword>
<dbReference type="OrthoDB" id="5585685at2759"/>
<dbReference type="Pfam" id="PF10165">
    <property type="entry name" value="Ric8"/>
    <property type="match status" value="1"/>
</dbReference>
<dbReference type="Proteomes" id="UP000230233">
    <property type="component" value="Chromosome IV"/>
</dbReference>
<keyword evidence="7" id="KW-1185">Reference proteome</keyword>
<dbReference type="PANTHER" id="PTHR12425:SF5">
    <property type="entry name" value="SYNEMBRYN"/>
    <property type="match status" value="1"/>
</dbReference>
<protein>
    <recommendedName>
        <fullName evidence="8">Synembryn</fullName>
    </recommendedName>
</protein>
<evidence type="ECO:0000256" key="3">
    <source>
        <dbReference type="ARBA" id="ARBA00022490"/>
    </source>
</evidence>
<comment type="subcellular location">
    <subcellularLocation>
        <location evidence="1">Cytoplasm</location>
        <location evidence="1">Cell cortex</location>
    </subcellularLocation>
</comment>
<dbReference type="EMBL" id="PDUG01000004">
    <property type="protein sequence ID" value="PIC37238.1"/>
    <property type="molecule type" value="Genomic_DNA"/>
</dbReference>
<evidence type="ECO:0008006" key="8">
    <source>
        <dbReference type="Google" id="ProtNLM"/>
    </source>
</evidence>
<sequence length="567" mass="63441">MPGDQLTEETIQRVFLNATSAKIEEFFSKWNFANANSTKFGMSGEERNLLGDEISAKIDNDDLAAILLETVRLISRERQGLESLLNENLCDTILKLAGITPVVGYPRSVHALMEAQKCLVNTMFHSAKMRERFYMNLVNGDQIQRFLSEFEDSRREASNIQWIREMNPTQAGEVWYFYHRIAFIATAMDKGFQRHWADQSTTVSNILCAAEVCLQKAPDDVANLDLLRATEAMKTFFNVFCHFHGDVPGLDEKNTHLACRILRDVICSGIANDDVIQSAIHALSVPPLPMDLSVLLSDPNLPIAPLPETISEEERVHPRDFYVNMTLTEAILAALDKQLIKAVDLLNSVPYNQVSPEGNTLVDLSGPYFQALARLCVESKYARRYCRIRVLPPLVADEVKKRPEEHDSLRGRIVRVMMLPSTTKEVASEFLFIICKRSVSRMIKYVGFGHSAGHLANFGLLGQINQPKHASDSEDSETEDYNAVKDNVNPVTGAMYPPDHGSAMDGMSDAQKEFEAMKLVDAMNKLMDQGLVKPGTIGDDGKVREVSHVLELLKDAPEPETMDSDSD</sequence>
<accession>A0A2G5UCF7</accession>
<dbReference type="GO" id="GO:0005085">
    <property type="term" value="F:guanyl-nucleotide exchange factor activity"/>
    <property type="evidence" value="ECO:0007669"/>
    <property type="project" value="UniProtKB-KW"/>
</dbReference>
<organism evidence="6 7">
    <name type="scientific">Caenorhabditis nigoni</name>
    <dbReference type="NCBI Taxonomy" id="1611254"/>
    <lineage>
        <taxon>Eukaryota</taxon>
        <taxon>Metazoa</taxon>
        <taxon>Ecdysozoa</taxon>
        <taxon>Nematoda</taxon>
        <taxon>Chromadorea</taxon>
        <taxon>Rhabditida</taxon>
        <taxon>Rhabditina</taxon>
        <taxon>Rhabditomorpha</taxon>
        <taxon>Rhabditoidea</taxon>
        <taxon>Rhabditidae</taxon>
        <taxon>Peloderinae</taxon>
        <taxon>Caenorhabditis</taxon>
    </lineage>
</organism>